<reference evidence="7" key="1">
    <citation type="submission" date="2019-04" db="EMBL/GenBank/DDBJ databases">
        <title>Draft genome sequence of Pseudonocardiaceae bacterium SL3-2-4.</title>
        <authorList>
            <person name="Ningsih F."/>
            <person name="Yokota A."/>
            <person name="Sakai Y."/>
            <person name="Nanatani K."/>
            <person name="Yabe S."/>
            <person name="Oetari A."/>
            <person name="Sjamsuridzal W."/>
        </authorList>
    </citation>
    <scope>NUCLEOTIDE SEQUENCE [LARGE SCALE GENOMIC DNA]</scope>
    <source>
        <strain evidence="7">SL3-2-4</strain>
    </source>
</reference>
<dbReference type="SUPFAM" id="SSF88723">
    <property type="entry name" value="PIN domain-like"/>
    <property type="match status" value="1"/>
</dbReference>
<keyword evidence="3" id="KW-0378">Hydrolase</keyword>
<evidence type="ECO:0000259" key="5">
    <source>
        <dbReference type="Pfam" id="PF01850"/>
    </source>
</evidence>
<protein>
    <recommendedName>
        <fullName evidence="5">PIN domain-containing protein</fullName>
    </recommendedName>
</protein>
<dbReference type="Pfam" id="PF01850">
    <property type="entry name" value="PIN"/>
    <property type="match status" value="1"/>
</dbReference>
<name>A0A4D4JGL5_9PSEU</name>
<evidence type="ECO:0000313" key="7">
    <source>
        <dbReference type="Proteomes" id="UP000298860"/>
    </source>
</evidence>
<evidence type="ECO:0000313" key="6">
    <source>
        <dbReference type="EMBL" id="GDY33037.1"/>
    </source>
</evidence>
<dbReference type="EMBL" id="BJFL01000032">
    <property type="protein sequence ID" value="GDY33037.1"/>
    <property type="molecule type" value="Genomic_DNA"/>
</dbReference>
<keyword evidence="4" id="KW-0460">Magnesium</keyword>
<evidence type="ECO:0000256" key="3">
    <source>
        <dbReference type="ARBA" id="ARBA00022801"/>
    </source>
</evidence>
<dbReference type="Gene3D" id="3.40.50.1010">
    <property type="entry name" value="5'-nuclease"/>
    <property type="match status" value="1"/>
</dbReference>
<keyword evidence="2" id="KW-0479">Metal-binding</keyword>
<dbReference type="InterPro" id="IPR029060">
    <property type="entry name" value="PIN-like_dom_sf"/>
</dbReference>
<gene>
    <name evidence="6" type="ORF">GTS_46700</name>
</gene>
<dbReference type="AlphaFoldDB" id="A0A4D4JGL5"/>
<proteinExistence type="predicted"/>
<keyword evidence="1" id="KW-0540">Nuclease</keyword>
<dbReference type="GO" id="GO:0004518">
    <property type="term" value="F:nuclease activity"/>
    <property type="evidence" value="ECO:0007669"/>
    <property type="project" value="UniProtKB-KW"/>
</dbReference>
<sequence length="128" mass="13432">MTSVLDASAVLALLYRERGHEHVAEQLSGAVISAVNWSEIVQKLVQRGHPAPDAAVDAVRALGVEVVPFTASDARRAALLWSETRTAGLSLGDRACLALAAAIPGGVAVTADKAWDTLDLDVPVQLIR</sequence>
<comment type="caution">
    <text evidence="6">The sequence shown here is derived from an EMBL/GenBank/DDBJ whole genome shotgun (WGS) entry which is preliminary data.</text>
</comment>
<dbReference type="RefSeq" id="WP_137816016.1">
    <property type="nucleotide sequence ID" value="NZ_BJFL01000032.1"/>
</dbReference>
<dbReference type="OrthoDB" id="286092at2"/>
<dbReference type="CDD" id="cd18682">
    <property type="entry name" value="PIN_VapC-like"/>
    <property type="match status" value="1"/>
</dbReference>
<accession>A0A4D4JGL5</accession>
<dbReference type="GO" id="GO:0016787">
    <property type="term" value="F:hydrolase activity"/>
    <property type="evidence" value="ECO:0007669"/>
    <property type="project" value="UniProtKB-KW"/>
</dbReference>
<keyword evidence="7" id="KW-1185">Reference proteome</keyword>
<feature type="domain" description="PIN" evidence="5">
    <location>
        <begin position="4"/>
        <end position="117"/>
    </location>
</feature>
<dbReference type="InterPro" id="IPR002716">
    <property type="entry name" value="PIN_dom"/>
</dbReference>
<evidence type="ECO:0000256" key="1">
    <source>
        <dbReference type="ARBA" id="ARBA00022722"/>
    </source>
</evidence>
<dbReference type="GO" id="GO:0046872">
    <property type="term" value="F:metal ion binding"/>
    <property type="evidence" value="ECO:0007669"/>
    <property type="project" value="UniProtKB-KW"/>
</dbReference>
<dbReference type="Proteomes" id="UP000298860">
    <property type="component" value="Unassembled WGS sequence"/>
</dbReference>
<organism evidence="6 7">
    <name type="scientific">Gandjariella thermophila</name>
    <dbReference type="NCBI Taxonomy" id="1931992"/>
    <lineage>
        <taxon>Bacteria</taxon>
        <taxon>Bacillati</taxon>
        <taxon>Actinomycetota</taxon>
        <taxon>Actinomycetes</taxon>
        <taxon>Pseudonocardiales</taxon>
        <taxon>Pseudonocardiaceae</taxon>
        <taxon>Gandjariella</taxon>
    </lineage>
</organism>
<evidence type="ECO:0000256" key="4">
    <source>
        <dbReference type="ARBA" id="ARBA00022842"/>
    </source>
</evidence>
<evidence type="ECO:0000256" key="2">
    <source>
        <dbReference type="ARBA" id="ARBA00022723"/>
    </source>
</evidence>